<proteinExistence type="predicted"/>
<accession>A0A6G7WFV5</accession>
<dbReference type="GeneID" id="94552226"/>
<name>A0A6G7WFV5_9LACT</name>
<sequence>MKKKVDVIILVLSVVVVILSITLLKISSDPQPKLIGSYQSETMPPDIYMLSFFQDGTYEVYENSNLVDEGTYISTDTDEAYLIKSEQENQLIVLSKDDNFYYYSPDQSVYLMKNLDKYPVSLGEPN</sequence>
<evidence type="ECO:0000313" key="3">
    <source>
        <dbReference type="Proteomes" id="UP000501830"/>
    </source>
</evidence>
<dbReference type="EMBL" id="CP049889">
    <property type="protein sequence ID" value="QIK51111.1"/>
    <property type="molecule type" value="Genomic_DNA"/>
</dbReference>
<gene>
    <name evidence="2" type="ORF">G7058_02970</name>
</gene>
<organism evidence="2 3">
    <name type="scientific">Jeotgalibaca porci</name>
    <dbReference type="NCBI Taxonomy" id="1868793"/>
    <lineage>
        <taxon>Bacteria</taxon>
        <taxon>Bacillati</taxon>
        <taxon>Bacillota</taxon>
        <taxon>Bacilli</taxon>
        <taxon>Lactobacillales</taxon>
        <taxon>Carnobacteriaceae</taxon>
        <taxon>Jeotgalibaca</taxon>
    </lineage>
</organism>
<keyword evidence="1" id="KW-1133">Transmembrane helix</keyword>
<feature type="transmembrane region" description="Helical" evidence="1">
    <location>
        <begin position="7"/>
        <end position="24"/>
    </location>
</feature>
<protein>
    <submittedName>
        <fullName evidence="2">Uncharacterized protein</fullName>
    </submittedName>
</protein>
<keyword evidence="3" id="KW-1185">Reference proteome</keyword>
<dbReference type="RefSeq" id="WP_166062157.1">
    <property type="nucleotide sequence ID" value="NZ_CP049889.1"/>
</dbReference>
<reference evidence="2 3" key="1">
    <citation type="journal article" date="2017" name="Int. J. Syst. Evol. Microbiol.">
        <title>Jeotgalibaca porci sp. nov. and Jeotgalibaca arthritidis sp. nov., isolated from pigs, and emended description of the genus Jeotgalibaca.</title>
        <authorList>
            <person name="Zamora L."/>
            <person name="Perez-Sancho M."/>
            <person name="Dominguez L."/>
            <person name="Fernandez-Garayzabal J.F."/>
            <person name="Vela A.I."/>
        </authorList>
    </citation>
    <scope>NUCLEOTIDE SEQUENCE [LARGE SCALE GENOMIC DNA]</scope>
    <source>
        <strain evidence="2 3">CCUG 69148</strain>
    </source>
</reference>
<evidence type="ECO:0000313" key="2">
    <source>
        <dbReference type="EMBL" id="QIK51111.1"/>
    </source>
</evidence>
<dbReference type="AlphaFoldDB" id="A0A6G7WFV5"/>
<keyword evidence="1" id="KW-0812">Transmembrane</keyword>
<keyword evidence="1" id="KW-0472">Membrane</keyword>
<dbReference type="KEGG" id="jpo:G7058_02970"/>
<evidence type="ECO:0000256" key="1">
    <source>
        <dbReference type="SAM" id="Phobius"/>
    </source>
</evidence>
<dbReference type="Proteomes" id="UP000501830">
    <property type="component" value="Chromosome"/>
</dbReference>